<proteinExistence type="predicted"/>
<dbReference type="GO" id="GO:0005634">
    <property type="term" value="C:nucleus"/>
    <property type="evidence" value="ECO:0007669"/>
    <property type="project" value="UniProtKB-SubCell"/>
</dbReference>
<organism evidence="5 6">
    <name type="scientific">Artemisia annua</name>
    <name type="common">Sweet wormwood</name>
    <dbReference type="NCBI Taxonomy" id="35608"/>
    <lineage>
        <taxon>Eukaryota</taxon>
        <taxon>Viridiplantae</taxon>
        <taxon>Streptophyta</taxon>
        <taxon>Embryophyta</taxon>
        <taxon>Tracheophyta</taxon>
        <taxon>Spermatophyta</taxon>
        <taxon>Magnoliopsida</taxon>
        <taxon>eudicotyledons</taxon>
        <taxon>Gunneridae</taxon>
        <taxon>Pentapetalae</taxon>
        <taxon>asterids</taxon>
        <taxon>campanulids</taxon>
        <taxon>Asterales</taxon>
        <taxon>Asteraceae</taxon>
        <taxon>Asteroideae</taxon>
        <taxon>Anthemideae</taxon>
        <taxon>Artemisiinae</taxon>
        <taxon>Artemisia</taxon>
    </lineage>
</organism>
<protein>
    <submittedName>
        <fullName evidence="5">Homeodomain-like protein</fullName>
    </submittedName>
</protein>
<evidence type="ECO:0000256" key="3">
    <source>
        <dbReference type="ARBA" id="ARBA00023163"/>
    </source>
</evidence>
<name>A0A2U1PJX4_ARTAN</name>
<dbReference type="OrthoDB" id="118550at2759"/>
<evidence type="ECO:0000313" key="6">
    <source>
        <dbReference type="Proteomes" id="UP000245207"/>
    </source>
</evidence>
<keyword evidence="5" id="KW-0371">Homeobox</keyword>
<keyword evidence="3" id="KW-0804">Transcription</keyword>
<dbReference type="SUPFAM" id="SSF46689">
    <property type="entry name" value="Homeodomain-like"/>
    <property type="match status" value="1"/>
</dbReference>
<dbReference type="STRING" id="35608.A0A2U1PJX4"/>
<dbReference type="FunFam" id="1.10.10.60:FF:000154">
    <property type="entry name" value="Transcription factor SRM1"/>
    <property type="match status" value="1"/>
</dbReference>
<dbReference type="InterPro" id="IPR009057">
    <property type="entry name" value="Homeodomain-like_sf"/>
</dbReference>
<keyword evidence="2" id="KW-0805">Transcription regulation</keyword>
<comment type="caution">
    <text evidence="5">The sequence shown here is derived from an EMBL/GenBank/DDBJ whole genome shotgun (WGS) entry which is preliminary data.</text>
</comment>
<evidence type="ECO:0000256" key="4">
    <source>
        <dbReference type="ARBA" id="ARBA00023242"/>
    </source>
</evidence>
<evidence type="ECO:0000313" key="5">
    <source>
        <dbReference type="EMBL" id="PWA86061.1"/>
    </source>
</evidence>
<dbReference type="EMBL" id="PKPP01001059">
    <property type="protein sequence ID" value="PWA86061.1"/>
    <property type="molecule type" value="Genomic_DNA"/>
</dbReference>
<accession>A0A2U1PJX4</accession>
<keyword evidence="5" id="KW-0238">DNA-binding</keyword>
<evidence type="ECO:0000256" key="1">
    <source>
        <dbReference type="ARBA" id="ARBA00004123"/>
    </source>
</evidence>
<sequence length="89" mass="10285">MASNSSLSHRQTKLFENALAIYDKDTPDRWQNIAKATGITVEEVKRQYQLLVDDVEQIESDKVPLPNYKTRGGKASYQLELRLKCLRMQ</sequence>
<gene>
    <name evidence="5" type="ORF">CTI12_AA143220</name>
</gene>
<dbReference type="Gene3D" id="1.10.10.60">
    <property type="entry name" value="Homeodomain-like"/>
    <property type="match status" value="1"/>
</dbReference>
<dbReference type="Proteomes" id="UP000245207">
    <property type="component" value="Unassembled WGS sequence"/>
</dbReference>
<dbReference type="GO" id="GO:0048262">
    <property type="term" value="P:determination of dorsal/ventral asymmetry"/>
    <property type="evidence" value="ECO:0007669"/>
    <property type="project" value="UniProtKB-ARBA"/>
</dbReference>
<dbReference type="AlphaFoldDB" id="A0A2U1PJX4"/>
<dbReference type="PANTHER" id="PTHR43952:SF60">
    <property type="entry name" value="PROTEIN RADIALIS-LIKE 3"/>
    <property type="match status" value="1"/>
</dbReference>
<dbReference type="GO" id="GO:0003700">
    <property type="term" value="F:DNA-binding transcription factor activity"/>
    <property type="evidence" value="ECO:0007669"/>
    <property type="project" value="InterPro"/>
</dbReference>
<dbReference type="GO" id="GO:0009908">
    <property type="term" value="P:flower development"/>
    <property type="evidence" value="ECO:0007669"/>
    <property type="project" value="UniProtKB-ARBA"/>
</dbReference>
<reference evidence="5 6" key="1">
    <citation type="journal article" date="2018" name="Mol. Plant">
        <title>The genome of Artemisia annua provides insight into the evolution of Asteraceae family and artemisinin biosynthesis.</title>
        <authorList>
            <person name="Shen Q."/>
            <person name="Zhang L."/>
            <person name="Liao Z."/>
            <person name="Wang S."/>
            <person name="Yan T."/>
            <person name="Shi P."/>
            <person name="Liu M."/>
            <person name="Fu X."/>
            <person name="Pan Q."/>
            <person name="Wang Y."/>
            <person name="Lv Z."/>
            <person name="Lu X."/>
            <person name="Zhang F."/>
            <person name="Jiang W."/>
            <person name="Ma Y."/>
            <person name="Chen M."/>
            <person name="Hao X."/>
            <person name="Li L."/>
            <person name="Tang Y."/>
            <person name="Lv G."/>
            <person name="Zhou Y."/>
            <person name="Sun X."/>
            <person name="Brodelius P.E."/>
            <person name="Rose J.K.C."/>
            <person name="Tang K."/>
        </authorList>
    </citation>
    <scope>NUCLEOTIDE SEQUENCE [LARGE SCALE GENOMIC DNA]</scope>
    <source>
        <strain evidence="6">cv. Huhao1</strain>
        <tissue evidence="5">Leaf</tissue>
    </source>
</reference>
<keyword evidence="6" id="KW-1185">Reference proteome</keyword>
<dbReference type="PANTHER" id="PTHR43952">
    <property type="entry name" value="MYB FAMILY TRANSCRIPTION FACTOR-RELATED"/>
    <property type="match status" value="1"/>
</dbReference>
<dbReference type="InterPro" id="IPR044636">
    <property type="entry name" value="RADIALIS-like"/>
</dbReference>
<comment type="subcellular location">
    <subcellularLocation>
        <location evidence="1">Nucleus</location>
    </subcellularLocation>
</comment>
<keyword evidence="4" id="KW-0539">Nucleus</keyword>
<evidence type="ECO:0000256" key="2">
    <source>
        <dbReference type="ARBA" id="ARBA00023015"/>
    </source>
</evidence>
<dbReference type="GO" id="GO:0003677">
    <property type="term" value="F:DNA binding"/>
    <property type="evidence" value="ECO:0007669"/>
    <property type="project" value="UniProtKB-KW"/>
</dbReference>